<keyword evidence="1 6" id="KW-0732">Signal</keyword>
<keyword evidence="3 6" id="KW-0564">Palmitate</keyword>
<dbReference type="EMBL" id="OANU01000008">
    <property type="protein sequence ID" value="SNX47362.1"/>
    <property type="molecule type" value="Genomic_DNA"/>
</dbReference>
<evidence type="ECO:0000256" key="7">
    <source>
        <dbReference type="SAM" id="Coils"/>
    </source>
</evidence>
<sequence length="188" mass="21272">MRLLKNKTAKLSLVLFLSTLLTACGFHLRGEYNVPEGIKEISVTSFDPYGKITRLVKEQLRLSKIEIVKPQPDIPNLHITGESISDRTLSLYQNTRAAEKELTYVVTYRVTVPGLGSKDFSAQITRSYLDNPLSALAKSEERSLIEDEMRSFSAQQMMRQMARLKTEIEQYEAQQKTVKSDTPASSQP</sequence>
<evidence type="ECO:0000256" key="5">
    <source>
        <dbReference type="ARBA" id="ARBA00023288"/>
    </source>
</evidence>
<evidence type="ECO:0000256" key="3">
    <source>
        <dbReference type="ARBA" id="ARBA00023139"/>
    </source>
</evidence>
<comment type="function">
    <text evidence="6">Together with LptD, is involved in the assembly of lipopolysaccharide (LPS) at the surface of the outer membrane. Required for the proper assembly of LptD. Binds LPS and may serve as the LPS recognition site at the outer membrane.</text>
</comment>
<keyword evidence="7" id="KW-0175">Coiled coil</keyword>
<dbReference type="HAMAP" id="MF_01186">
    <property type="entry name" value="LPS_assembly_LptE"/>
    <property type="match status" value="1"/>
</dbReference>
<dbReference type="GO" id="GO:1990351">
    <property type="term" value="C:transporter complex"/>
    <property type="evidence" value="ECO:0007669"/>
    <property type="project" value="TreeGrafter"/>
</dbReference>
<dbReference type="PROSITE" id="PS51257">
    <property type="entry name" value="PROKAR_LIPOPROTEIN"/>
    <property type="match status" value="1"/>
</dbReference>
<dbReference type="RefSeq" id="WP_096992640.1">
    <property type="nucleotide sequence ID" value="NZ_JBHSII010000001.1"/>
</dbReference>
<feature type="signal peptide" evidence="8">
    <location>
        <begin position="1"/>
        <end position="23"/>
    </location>
</feature>
<dbReference type="OrthoDB" id="5801564at2"/>
<accession>A0A240EFA2</accession>
<evidence type="ECO:0000313" key="9">
    <source>
        <dbReference type="EMBL" id="SNX47362.1"/>
    </source>
</evidence>
<feature type="coiled-coil region" evidence="7">
    <location>
        <begin position="154"/>
        <end position="181"/>
    </location>
</feature>
<evidence type="ECO:0000256" key="8">
    <source>
        <dbReference type="SAM" id="SignalP"/>
    </source>
</evidence>
<dbReference type="Gene3D" id="3.30.160.150">
    <property type="entry name" value="Lipoprotein like domain"/>
    <property type="match status" value="1"/>
</dbReference>
<organism evidence="9 10">
    <name type="scientific">Vibrio thalassae</name>
    <dbReference type="NCBI Taxonomy" id="1243014"/>
    <lineage>
        <taxon>Bacteria</taxon>
        <taxon>Pseudomonadati</taxon>
        <taxon>Pseudomonadota</taxon>
        <taxon>Gammaproteobacteria</taxon>
        <taxon>Vibrionales</taxon>
        <taxon>Vibrionaceae</taxon>
        <taxon>Vibrio</taxon>
    </lineage>
</organism>
<dbReference type="InterPro" id="IPR007485">
    <property type="entry name" value="LPS_assembly_LptE"/>
</dbReference>
<dbReference type="PANTHER" id="PTHR38098:SF1">
    <property type="entry name" value="LPS-ASSEMBLY LIPOPROTEIN LPTE"/>
    <property type="match status" value="1"/>
</dbReference>
<comment type="subcellular location">
    <subcellularLocation>
        <location evidence="6">Cell outer membrane</location>
        <topology evidence="6">Lipid-anchor</topology>
    </subcellularLocation>
</comment>
<dbReference type="Proteomes" id="UP000219336">
    <property type="component" value="Unassembled WGS sequence"/>
</dbReference>
<reference evidence="10" key="1">
    <citation type="submission" date="2016-06" db="EMBL/GenBank/DDBJ databases">
        <authorList>
            <person name="Rodrigo-Torres L."/>
            <person name="Arahal R.D."/>
            <person name="Lucena T."/>
        </authorList>
    </citation>
    <scope>NUCLEOTIDE SEQUENCE [LARGE SCALE GENOMIC DNA]</scope>
    <source>
        <strain evidence="10">CECT8203</strain>
    </source>
</reference>
<dbReference type="GO" id="GO:0015920">
    <property type="term" value="P:lipopolysaccharide transport"/>
    <property type="evidence" value="ECO:0007669"/>
    <property type="project" value="TreeGrafter"/>
</dbReference>
<proteinExistence type="inferred from homology"/>
<keyword evidence="10" id="KW-1185">Reference proteome</keyword>
<feature type="chain" id="PRO_5012353864" description="LPS-assembly lipoprotein LptE" evidence="8">
    <location>
        <begin position="24"/>
        <end position="188"/>
    </location>
</feature>
<gene>
    <name evidence="6 9" type="primary">lptE</name>
    <name evidence="9" type="ORF">VTH8203_00963</name>
</gene>
<evidence type="ECO:0000256" key="6">
    <source>
        <dbReference type="HAMAP-Rule" id="MF_01186"/>
    </source>
</evidence>
<dbReference type="GO" id="GO:0043165">
    <property type="term" value="P:Gram-negative-bacterium-type cell outer membrane assembly"/>
    <property type="evidence" value="ECO:0007669"/>
    <property type="project" value="UniProtKB-UniRule"/>
</dbReference>
<dbReference type="PANTHER" id="PTHR38098">
    <property type="entry name" value="LPS-ASSEMBLY LIPOPROTEIN LPTE"/>
    <property type="match status" value="1"/>
</dbReference>
<dbReference type="GO" id="GO:0009279">
    <property type="term" value="C:cell outer membrane"/>
    <property type="evidence" value="ECO:0007669"/>
    <property type="project" value="UniProtKB-SubCell"/>
</dbReference>
<dbReference type="Pfam" id="PF04390">
    <property type="entry name" value="LptE"/>
    <property type="match status" value="1"/>
</dbReference>
<evidence type="ECO:0000256" key="2">
    <source>
        <dbReference type="ARBA" id="ARBA00023136"/>
    </source>
</evidence>
<evidence type="ECO:0000313" key="10">
    <source>
        <dbReference type="Proteomes" id="UP000219336"/>
    </source>
</evidence>
<name>A0A240EFA2_9VIBR</name>
<comment type="subunit">
    <text evidence="6">Component of the lipopolysaccharide transport and assembly complex. Interacts with LptD.</text>
</comment>
<keyword evidence="4 6" id="KW-0998">Cell outer membrane</keyword>
<evidence type="ECO:0000256" key="4">
    <source>
        <dbReference type="ARBA" id="ARBA00023237"/>
    </source>
</evidence>
<dbReference type="GO" id="GO:0001530">
    <property type="term" value="F:lipopolysaccharide binding"/>
    <property type="evidence" value="ECO:0007669"/>
    <property type="project" value="TreeGrafter"/>
</dbReference>
<comment type="similarity">
    <text evidence="6">Belongs to the LptE lipoprotein family.</text>
</comment>
<keyword evidence="2 6" id="KW-0472">Membrane</keyword>
<dbReference type="AlphaFoldDB" id="A0A240EFA2"/>
<evidence type="ECO:0000256" key="1">
    <source>
        <dbReference type="ARBA" id="ARBA00022729"/>
    </source>
</evidence>
<keyword evidence="5 6" id="KW-0449">Lipoprotein</keyword>
<protein>
    <recommendedName>
        <fullName evidence="6">LPS-assembly lipoprotein LptE</fullName>
    </recommendedName>
</protein>